<accession>A0AB39BBK2</accession>
<evidence type="ECO:0000259" key="2">
    <source>
        <dbReference type="Pfam" id="PF00326"/>
    </source>
</evidence>
<dbReference type="SUPFAM" id="SSF53474">
    <property type="entry name" value="alpha/beta-Hydrolases"/>
    <property type="match status" value="1"/>
</dbReference>
<dbReference type="Pfam" id="PF00326">
    <property type="entry name" value="Peptidase_S9"/>
    <property type="match status" value="1"/>
</dbReference>
<dbReference type="GO" id="GO:0006508">
    <property type="term" value="P:proteolysis"/>
    <property type="evidence" value="ECO:0007669"/>
    <property type="project" value="InterPro"/>
</dbReference>
<comment type="similarity">
    <text evidence="1">Belongs to the AB hydrolase superfamily.</text>
</comment>
<protein>
    <submittedName>
        <fullName evidence="3">Alpha/beta hydrolase family protein</fullName>
        <ecNumber evidence="3">3.4.-.-</ecNumber>
    </submittedName>
</protein>
<dbReference type="Gene3D" id="1.20.1440.110">
    <property type="entry name" value="acylaminoacyl peptidase"/>
    <property type="match status" value="1"/>
</dbReference>
<name>A0AB39BBK2_9MICO</name>
<reference evidence="3" key="1">
    <citation type="submission" date="2024-05" db="EMBL/GenBank/DDBJ databases">
        <title>Herbiconiux sp. A18JL235.</title>
        <authorList>
            <person name="Zhang G."/>
        </authorList>
    </citation>
    <scope>NUCLEOTIDE SEQUENCE</scope>
    <source>
        <strain evidence="3">A18JL235</strain>
    </source>
</reference>
<evidence type="ECO:0000256" key="1">
    <source>
        <dbReference type="ARBA" id="ARBA00008645"/>
    </source>
</evidence>
<organism evidence="3">
    <name type="scientific">Herbiconiux sp. A18JL235</name>
    <dbReference type="NCBI Taxonomy" id="3152363"/>
    <lineage>
        <taxon>Bacteria</taxon>
        <taxon>Bacillati</taxon>
        <taxon>Actinomycetota</taxon>
        <taxon>Actinomycetes</taxon>
        <taxon>Micrococcales</taxon>
        <taxon>Microbacteriaceae</taxon>
        <taxon>Herbiconiux</taxon>
    </lineage>
</organism>
<feature type="domain" description="Peptidase S9 prolyl oligopeptidase catalytic" evidence="2">
    <location>
        <begin position="219"/>
        <end position="276"/>
    </location>
</feature>
<gene>
    <name evidence="3" type="ORF">ABFY20_10835</name>
</gene>
<dbReference type="EC" id="3.4.-.-" evidence="3"/>
<evidence type="ECO:0000313" key="3">
    <source>
        <dbReference type="EMBL" id="XDI03847.1"/>
    </source>
</evidence>
<sequence>MNDSTAKKAHGAHAMAPFSPNEDWDFEIRTVLGGAVAGASEPGEVLAATAGIRKGDHEGWFVAWASLGDRVSAIADEAAAAGHRVSAADSYLRASHYYAVAVNAVSSLPDSSRLGPTFSRQRETWNSFVDNAPELVERVEIPYETETLPGFLFRSPAPSGATLVAVNGSDGSLASLWASCVSPALRRGYSVLVFDGPGQQSQLFDRNVPFRPDWENVLTPVYDFVSQQQGVDPSRVALYGISQGGYWVPRALAFEHRFAAAIADPGVVDVSTSWASHLPASLLKLLDRGESAKFDKEMALGLKLSPGTARTWQFRARPYGTEPGAYAETIEAVRGYSIVDVASRITTPLLITDPEGEQFWPGQSEQLAALTPEVSTLVHFTAAEGASGHCQPLARTLTAQRMLDWLDERMRVEQH</sequence>
<dbReference type="PANTHER" id="PTHR22946:SF12">
    <property type="entry name" value="CONIDIAL PIGMENT BIOSYNTHESIS PROTEIN AYG1 (AFU_ORTHOLOGUE AFUA_2G17550)"/>
    <property type="match status" value="1"/>
</dbReference>
<dbReference type="GO" id="GO:0008236">
    <property type="term" value="F:serine-type peptidase activity"/>
    <property type="evidence" value="ECO:0007669"/>
    <property type="project" value="InterPro"/>
</dbReference>
<dbReference type="Gene3D" id="3.40.50.1820">
    <property type="entry name" value="alpha/beta hydrolase"/>
    <property type="match status" value="1"/>
</dbReference>
<dbReference type="PANTHER" id="PTHR22946">
    <property type="entry name" value="DIENELACTONE HYDROLASE DOMAIN-CONTAINING PROTEIN-RELATED"/>
    <property type="match status" value="1"/>
</dbReference>
<keyword evidence="3" id="KW-0378">Hydrolase</keyword>
<dbReference type="InterPro" id="IPR050261">
    <property type="entry name" value="FrsA_esterase"/>
</dbReference>
<dbReference type="RefSeq" id="WP_368496265.1">
    <property type="nucleotide sequence ID" value="NZ_CP162511.1"/>
</dbReference>
<dbReference type="AlphaFoldDB" id="A0AB39BBK2"/>
<proteinExistence type="inferred from homology"/>
<dbReference type="InterPro" id="IPR001375">
    <property type="entry name" value="Peptidase_S9_cat"/>
</dbReference>
<dbReference type="EMBL" id="CP162511">
    <property type="protein sequence ID" value="XDI03847.1"/>
    <property type="molecule type" value="Genomic_DNA"/>
</dbReference>
<dbReference type="InterPro" id="IPR029058">
    <property type="entry name" value="AB_hydrolase_fold"/>
</dbReference>